<evidence type="ECO:0000256" key="5">
    <source>
        <dbReference type="ARBA" id="ARBA00022989"/>
    </source>
</evidence>
<name>A0A263BSG1_9BACI</name>
<reference evidence="10" key="1">
    <citation type="submission" date="2017-08" db="EMBL/GenBank/DDBJ databases">
        <authorList>
            <person name="Huang Z."/>
        </authorList>
    </citation>
    <scope>NUCLEOTIDE SEQUENCE [LARGE SCALE GENOMIC DNA]</scope>
    <source>
        <strain evidence="10">SA5d-4</strain>
    </source>
</reference>
<keyword evidence="2" id="KW-1003">Cell membrane</keyword>
<feature type="binding site" evidence="7">
    <location>
        <position position="156"/>
    </location>
    <ligand>
        <name>Mg(2+)</name>
        <dbReference type="ChEBI" id="CHEBI:18420"/>
    </ligand>
</feature>
<dbReference type="Proteomes" id="UP000217083">
    <property type="component" value="Unassembled WGS sequence"/>
</dbReference>
<comment type="subcellular location">
    <subcellularLocation>
        <location evidence="1">Cell membrane</location>
        <topology evidence="1">Multi-pass membrane protein</topology>
    </subcellularLocation>
</comment>
<dbReference type="GO" id="GO:0009103">
    <property type="term" value="P:lipopolysaccharide biosynthetic process"/>
    <property type="evidence" value="ECO:0007669"/>
    <property type="project" value="TreeGrafter"/>
</dbReference>
<gene>
    <name evidence="9" type="ORF">CIB95_12120</name>
</gene>
<dbReference type="GO" id="GO:0005886">
    <property type="term" value="C:plasma membrane"/>
    <property type="evidence" value="ECO:0007669"/>
    <property type="project" value="UniProtKB-SubCell"/>
</dbReference>
<evidence type="ECO:0000313" key="9">
    <source>
        <dbReference type="EMBL" id="OZM56512.1"/>
    </source>
</evidence>
<dbReference type="EMBL" id="NPIA01000006">
    <property type="protein sequence ID" value="OZM56512.1"/>
    <property type="molecule type" value="Genomic_DNA"/>
</dbReference>
<feature type="transmembrane region" description="Helical" evidence="8">
    <location>
        <begin position="164"/>
        <end position="183"/>
    </location>
</feature>
<comment type="caution">
    <text evidence="9">The sequence shown here is derived from an EMBL/GenBank/DDBJ whole genome shotgun (WGS) entry which is preliminary data.</text>
</comment>
<feature type="transmembrane region" description="Helical" evidence="8">
    <location>
        <begin position="105"/>
        <end position="122"/>
    </location>
</feature>
<accession>A0A263BSG1</accession>
<dbReference type="GO" id="GO:0044038">
    <property type="term" value="P:cell wall macromolecule biosynthetic process"/>
    <property type="evidence" value="ECO:0007669"/>
    <property type="project" value="TreeGrafter"/>
</dbReference>
<evidence type="ECO:0000313" key="10">
    <source>
        <dbReference type="Proteomes" id="UP000217083"/>
    </source>
</evidence>
<keyword evidence="7" id="KW-0460">Magnesium</keyword>
<dbReference type="RefSeq" id="WP_094925536.1">
    <property type="nucleotide sequence ID" value="NZ_NPIA01000006.1"/>
</dbReference>
<feature type="transmembrane region" description="Helical" evidence="8">
    <location>
        <begin position="316"/>
        <end position="336"/>
    </location>
</feature>
<keyword evidence="5 8" id="KW-1133">Transmembrane helix</keyword>
<dbReference type="InterPro" id="IPR000715">
    <property type="entry name" value="Glycosyl_transferase_4"/>
</dbReference>
<dbReference type="GO" id="GO:0016780">
    <property type="term" value="F:phosphotransferase activity, for other substituted phosphate groups"/>
    <property type="evidence" value="ECO:0007669"/>
    <property type="project" value="InterPro"/>
</dbReference>
<sequence>MIILFVVACLATFLLTYFSTPLVKKFAIKIGAVDKPNERKVHEKIMPRMGGVAIYLSVSIVYLLMIYFTDLAGSNLGYAILIGGFIIVLTGVLDDLIELSPNYKLLGQLLGSVVAIFFGLQMEFITNPFTSESIYIGWIGIPLTIFWILAITNAMNLIDGLDGLASGVACIASFALFLVSLSLGNMMAALILLMICGSLVAFLFYNFYPAKIFMGDSGSLFLGYLLAIVSLSELKQVTFVTVIVPILILGVPISDTIYAMIRRKLNNQPISCPDKNHLHHRLLKLGLSHKQTVLTIYLISFIFSLLALLLAKVAVWISFIILLFYIILIQVSAEVIGMMQSRHRPLITMYKRIRAILK</sequence>
<keyword evidence="3 9" id="KW-0808">Transferase</keyword>
<keyword evidence="10" id="KW-1185">Reference proteome</keyword>
<dbReference type="Pfam" id="PF00953">
    <property type="entry name" value="Glycos_transf_4"/>
    <property type="match status" value="1"/>
</dbReference>
<evidence type="ECO:0000256" key="3">
    <source>
        <dbReference type="ARBA" id="ARBA00022679"/>
    </source>
</evidence>
<evidence type="ECO:0000256" key="8">
    <source>
        <dbReference type="SAM" id="Phobius"/>
    </source>
</evidence>
<dbReference type="PANTHER" id="PTHR22926">
    <property type="entry name" value="PHOSPHO-N-ACETYLMURAMOYL-PENTAPEPTIDE-TRANSFERASE"/>
    <property type="match status" value="1"/>
</dbReference>
<feature type="transmembrane region" description="Helical" evidence="8">
    <location>
        <begin position="239"/>
        <end position="261"/>
    </location>
</feature>
<keyword evidence="7" id="KW-0479">Metal-binding</keyword>
<dbReference type="PANTHER" id="PTHR22926:SF3">
    <property type="entry name" value="UNDECAPRENYL-PHOSPHATE ALPHA-N-ACETYLGLUCOSAMINYL 1-PHOSPHATE TRANSFERASE"/>
    <property type="match status" value="1"/>
</dbReference>
<feature type="transmembrane region" description="Helical" evidence="8">
    <location>
        <begin position="49"/>
        <end position="68"/>
    </location>
</feature>
<dbReference type="AlphaFoldDB" id="A0A263BSG1"/>
<evidence type="ECO:0000256" key="4">
    <source>
        <dbReference type="ARBA" id="ARBA00022692"/>
    </source>
</evidence>
<feature type="transmembrane region" description="Helical" evidence="8">
    <location>
        <begin position="292"/>
        <end position="310"/>
    </location>
</feature>
<organism evidence="9 10">
    <name type="scientific">Lottiidibacillus patelloidae</name>
    <dbReference type="NCBI Taxonomy" id="2670334"/>
    <lineage>
        <taxon>Bacteria</taxon>
        <taxon>Bacillati</taxon>
        <taxon>Bacillota</taxon>
        <taxon>Bacilli</taxon>
        <taxon>Bacillales</taxon>
        <taxon>Bacillaceae</taxon>
        <taxon>Lottiidibacillus</taxon>
    </lineage>
</organism>
<evidence type="ECO:0000256" key="7">
    <source>
        <dbReference type="PIRSR" id="PIRSR600715-1"/>
    </source>
</evidence>
<keyword evidence="6 8" id="KW-0472">Membrane</keyword>
<dbReference type="InterPro" id="IPR018480">
    <property type="entry name" value="PNAcMuramoyl-5peptid_Trfase_CS"/>
</dbReference>
<dbReference type="GO" id="GO:0071555">
    <property type="term" value="P:cell wall organization"/>
    <property type="evidence" value="ECO:0007669"/>
    <property type="project" value="TreeGrafter"/>
</dbReference>
<keyword evidence="4 8" id="KW-0812">Transmembrane</keyword>
<dbReference type="PROSITE" id="PS01348">
    <property type="entry name" value="MRAY_2"/>
    <property type="match status" value="1"/>
</dbReference>
<dbReference type="GO" id="GO:0046872">
    <property type="term" value="F:metal ion binding"/>
    <property type="evidence" value="ECO:0007669"/>
    <property type="project" value="UniProtKB-KW"/>
</dbReference>
<feature type="transmembrane region" description="Helical" evidence="8">
    <location>
        <begin position="75"/>
        <end position="93"/>
    </location>
</feature>
<comment type="cofactor">
    <cofactor evidence="7">
        <name>Mg(2+)</name>
        <dbReference type="ChEBI" id="CHEBI:18420"/>
    </cofactor>
</comment>
<protein>
    <submittedName>
        <fullName evidence="9">Undecaprenyl-phosphate alpha-N-acetylglucosaminyl 1-phosphate transferase</fullName>
    </submittedName>
</protein>
<feature type="binding site" evidence="7">
    <location>
        <position position="216"/>
    </location>
    <ligand>
        <name>Mg(2+)</name>
        <dbReference type="ChEBI" id="CHEBI:18420"/>
    </ligand>
</feature>
<proteinExistence type="predicted"/>
<feature type="transmembrane region" description="Helical" evidence="8">
    <location>
        <begin position="134"/>
        <end position="158"/>
    </location>
</feature>
<reference evidence="9 10" key="2">
    <citation type="submission" date="2017-09" db="EMBL/GenBank/DDBJ databases">
        <title>Bacillus patelloidae sp. nov., isolated from the intestinal tract of a marine limpet.</title>
        <authorList>
            <person name="Liu R."/>
            <person name="Dong C."/>
            <person name="Shao Z."/>
        </authorList>
    </citation>
    <scope>NUCLEOTIDE SEQUENCE [LARGE SCALE GENOMIC DNA]</scope>
    <source>
        <strain evidence="9 10">SA5d-4</strain>
    </source>
</reference>
<evidence type="ECO:0000256" key="6">
    <source>
        <dbReference type="ARBA" id="ARBA00023136"/>
    </source>
</evidence>
<dbReference type="CDD" id="cd06853">
    <property type="entry name" value="GT_WecA_like"/>
    <property type="match status" value="1"/>
</dbReference>
<evidence type="ECO:0000256" key="2">
    <source>
        <dbReference type="ARBA" id="ARBA00022475"/>
    </source>
</evidence>
<feature type="transmembrane region" description="Helical" evidence="8">
    <location>
        <begin position="190"/>
        <end position="208"/>
    </location>
</feature>
<evidence type="ECO:0000256" key="1">
    <source>
        <dbReference type="ARBA" id="ARBA00004651"/>
    </source>
</evidence>